<reference evidence="1" key="1">
    <citation type="submission" date="2019-11" db="EMBL/GenBank/DDBJ databases">
        <authorList>
            <person name="Feng L."/>
        </authorList>
    </citation>
    <scope>NUCLEOTIDE SEQUENCE</scope>
    <source>
        <strain evidence="1">VrattiLFYP33</strain>
    </source>
</reference>
<accession>A0A6N3DXI6</accession>
<dbReference type="GeneID" id="92879190"/>
<evidence type="ECO:0000313" key="1">
    <source>
        <dbReference type="EMBL" id="VYU32088.1"/>
    </source>
</evidence>
<dbReference type="RefSeq" id="WP_009014578.1">
    <property type="nucleotide sequence ID" value="NZ_CACRUX010000063.1"/>
</dbReference>
<gene>
    <name evidence="1" type="ORF">VRLFYP33_01728</name>
</gene>
<organism evidence="1">
    <name type="scientific">Veillonella ratti</name>
    <dbReference type="NCBI Taxonomy" id="103892"/>
    <lineage>
        <taxon>Bacteria</taxon>
        <taxon>Bacillati</taxon>
        <taxon>Bacillota</taxon>
        <taxon>Negativicutes</taxon>
        <taxon>Veillonellales</taxon>
        <taxon>Veillonellaceae</taxon>
        <taxon>Veillonella</taxon>
    </lineage>
</organism>
<dbReference type="InterPro" id="IPR046904">
    <property type="entry name" value="ABC-3C_MC2"/>
</dbReference>
<dbReference type="Pfam" id="PF20288">
    <property type="entry name" value="MC2"/>
    <property type="match status" value="1"/>
</dbReference>
<proteinExistence type="predicted"/>
<dbReference type="EMBL" id="CACRUX010000063">
    <property type="protein sequence ID" value="VYU32088.1"/>
    <property type="molecule type" value="Genomic_DNA"/>
</dbReference>
<protein>
    <submittedName>
        <fullName evidence="1">Uncharacterized protein</fullName>
    </submittedName>
</protein>
<sequence>MDNIRAISSAFEMALRILLLLSEVKNRSLTITQICEIDFISVYAADFGLLDENLHGHGTYRFSEFLARKSIVSTAVKNLVLRKRIRFKTSKKGYLFQITHEGLDFANKLKVSYAEEYRLAVETVVEAYRLSESHMLKEINRYTLQSLQEDSHE</sequence>
<dbReference type="AlphaFoldDB" id="A0A6N3DXI6"/>
<name>A0A6N3DXI6_9FIRM</name>